<dbReference type="PANTHER" id="PTHR30185">
    <property type="entry name" value="CRYPTIC BETA-GLUCOSIDE BGL OPERON ANTITERMINATOR"/>
    <property type="match status" value="1"/>
</dbReference>
<protein>
    <submittedName>
        <fullName evidence="7">BglG family transcription antiterminator</fullName>
    </submittedName>
</protein>
<name>A0AAW8RME0_ENTFC</name>
<dbReference type="EMBL" id="JARPTX010000085">
    <property type="protein sequence ID" value="MDT2371175.1"/>
    <property type="molecule type" value="Genomic_DNA"/>
</dbReference>
<dbReference type="Pfam" id="PF00874">
    <property type="entry name" value="PRD"/>
    <property type="match status" value="1"/>
</dbReference>
<dbReference type="PROSITE" id="PS51094">
    <property type="entry name" value="PTS_EIIA_TYPE_2"/>
    <property type="match status" value="1"/>
</dbReference>
<feature type="domain" description="PRD" evidence="6">
    <location>
        <begin position="279"/>
        <end position="385"/>
    </location>
</feature>
<keyword evidence="2" id="KW-0805">Transcription regulation</keyword>
<dbReference type="SUPFAM" id="SSF63520">
    <property type="entry name" value="PTS-regulatory domain, PRD"/>
    <property type="match status" value="1"/>
</dbReference>
<dbReference type="GO" id="GO:0006355">
    <property type="term" value="P:regulation of DNA-templated transcription"/>
    <property type="evidence" value="ECO:0007669"/>
    <property type="project" value="InterPro"/>
</dbReference>
<sequence length="639" mass="75089">MHNKERLIEYLKKFSDDRFVPAKELAEVLDVTDRTIRNYIKSINTKKPDLIITSRDGYKYVAKNNYGKNLELTDQSIDSRRFYILRRLFKSSVRGIDVFDLADALYISDASVRSDIVALSRLSEKYDLVIRQKEGRYILEGNDKNKRRLMIQLIRSTNHDGSTFNVDIQKFLDSIPFGEVVKITKTAFKNHNLKTNSYFLKNFVLHLAIAIDRARGISQLIEESEPHHNKKYRSYNIINEIRKSIFKEFSIKLLLEDVEELNILCEGEFRNTSFDLLTFVEPKVHESVNKALGELSKIYLIDFSEKKFKNRLLLHIQSLYKRSQEKNYSRNLSLMEIKVKYPVLFDMAIYLSSILSNDLKITISDEEIAFLALHIGSFVDSQKKSDKQIKTTIITPSYNTHEIYIKDRIEKEFEDELKIEDVVEDILDLSNEPELIISTQSILETDRLKVINIPVIIIKEFLTPHDVNQIRRKIEQIKCLRYKKFLETYLPKAIPEEFYLEIKHKVSKEEVFRIIESVLVKKEYVPSNFRDMLKEREKISPTAFPSGIAVPHSIKYDAYKTGLYVINSKETVKWSNLNVNLIIALSVDKNDSEEFNKIFPRMVELLAEEINVRYLHKSLNRQEFITRMIDLMVSEDYYE</sequence>
<comment type="caution">
    <text evidence="7">The sequence shown here is derived from an EMBL/GenBank/DDBJ whole genome shotgun (WGS) entry which is preliminary data.</text>
</comment>
<gene>
    <name evidence="7" type="ORF">P6Z85_13710</name>
</gene>
<proteinExistence type="predicted"/>
<dbReference type="Gene3D" id="1.10.10.10">
    <property type="entry name" value="Winged helix-like DNA-binding domain superfamily/Winged helix DNA-binding domain"/>
    <property type="match status" value="1"/>
</dbReference>
<keyword evidence="3" id="KW-0010">Activator</keyword>
<dbReference type="Proteomes" id="UP001260956">
    <property type="component" value="Unassembled WGS sequence"/>
</dbReference>
<evidence type="ECO:0000259" key="5">
    <source>
        <dbReference type="PROSITE" id="PS51094"/>
    </source>
</evidence>
<dbReference type="Gene3D" id="3.40.930.10">
    <property type="entry name" value="Mannitol-specific EII, Chain A"/>
    <property type="match status" value="1"/>
</dbReference>
<dbReference type="InterPro" id="IPR050661">
    <property type="entry name" value="BglG_antiterminators"/>
</dbReference>
<dbReference type="PROSITE" id="PS51372">
    <property type="entry name" value="PRD_2"/>
    <property type="match status" value="1"/>
</dbReference>
<dbReference type="InterPro" id="IPR036634">
    <property type="entry name" value="PRD_sf"/>
</dbReference>
<evidence type="ECO:0000313" key="7">
    <source>
        <dbReference type="EMBL" id="MDT2371175.1"/>
    </source>
</evidence>
<dbReference type="Pfam" id="PF05043">
    <property type="entry name" value="Mga"/>
    <property type="match status" value="1"/>
</dbReference>
<dbReference type="InterPro" id="IPR036388">
    <property type="entry name" value="WH-like_DNA-bd_sf"/>
</dbReference>
<dbReference type="InterPro" id="IPR016152">
    <property type="entry name" value="PTrfase/Anion_transptr"/>
</dbReference>
<dbReference type="AlphaFoldDB" id="A0AAW8RME0"/>
<dbReference type="InterPro" id="IPR011608">
    <property type="entry name" value="PRD"/>
</dbReference>
<dbReference type="InterPro" id="IPR013196">
    <property type="entry name" value="HTH_11"/>
</dbReference>
<evidence type="ECO:0000256" key="1">
    <source>
        <dbReference type="ARBA" id="ARBA00022737"/>
    </source>
</evidence>
<dbReference type="InterPro" id="IPR007737">
    <property type="entry name" value="Mga_HTH"/>
</dbReference>
<dbReference type="RefSeq" id="WP_160769982.1">
    <property type="nucleotide sequence ID" value="NZ_CP065770.1"/>
</dbReference>
<dbReference type="Pfam" id="PF00359">
    <property type="entry name" value="PTS_EIIA_2"/>
    <property type="match status" value="1"/>
</dbReference>
<dbReference type="InterPro" id="IPR002178">
    <property type="entry name" value="PTS_EIIA_type-2_dom"/>
</dbReference>
<organism evidence="7 8">
    <name type="scientific">Enterococcus faecium</name>
    <name type="common">Streptococcus faecium</name>
    <dbReference type="NCBI Taxonomy" id="1352"/>
    <lineage>
        <taxon>Bacteria</taxon>
        <taxon>Bacillati</taxon>
        <taxon>Bacillota</taxon>
        <taxon>Bacilli</taxon>
        <taxon>Lactobacillales</taxon>
        <taxon>Enterococcaceae</taxon>
        <taxon>Enterococcus</taxon>
    </lineage>
</organism>
<evidence type="ECO:0000256" key="4">
    <source>
        <dbReference type="ARBA" id="ARBA00023163"/>
    </source>
</evidence>
<accession>A0AAW8RME0</accession>
<evidence type="ECO:0000259" key="6">
    <source>
        <dbReference type="PROSITE" id="PS51372"/>
    </source>
</evidence>
<evidence type="ECO:0000256" key="3">
    <source>
        <dbReference type="ARBA" id="ARBA00023159"/>
    </source>
</evidence>
<evidence type="ECO:0000313" key="8">
    <source>
        <dbReference type="Proteomes" id="UP001260956"/>
    </source>
</evidence>
<feature type="domain" description="PTS EIIA type-2" evidence="5">
    <location>
        <begin position="492"/>
        <end position="632"/>
    </location>
</feature>
<keyword evidence="1" id="KW-0677">Repeat</keyword>
<dbReference type="Gene3D" id="1.10.1790.10">
    <property type="entry name" value="PRD domain"/>
    <property type="match status" value="1"/>
</dbReference>
<dbReference type="Pfam" id="PF08279">
    <property type="entry name" value="HTH_11"/>
    <property type="match status" value="1"/>
</dbReference>
<keyword evidence="4" id="KW-0804">Transcription</keyword>
<evidence type="ECO:0000256" key="2">
    <source>
        <dbReference type="ARBA" id="ARBA00023015"/>
    </source>
</evidence>
<dbReference type="SUPFAM" id="SSF55804">
    <property type="entry name" value="Phoshotransferase/anion transport protein"/>
    <property type="match status" value="1"/>
</dbReference>
<reference evidence="7" key="1">
    <citation type="submission" date="2023-03" db="EMBL/GenBank/DDBJ databases">
        <authorList>
            <person name="Shen W."/>
            <person name="Cai J."/>
        </authorList>
    </citation>
    <scope>NUCLEOTIDE SEQUENCE</scope>
    <source>
        <strain evidence="7">B1010-2</strain>
    </source>
</reference>
<dbReference type="PANTHER" id="PTHR30185:SF12">
    <property type="entry name" value="TRANSCRIPTIONAL REGULATOR MANR"/>
    <property type="match status" value="1"/>
</dbReference>